<organism evidence="1 2">
    <name type="scientific">Mycobacteroides abscessus subsp. bolletii 1513</name>
    <dbReference type="NCBI Taxonomy" id="1299321"/>
    <lineage>
        <taxon>Bacteria</taxon>
        <taxon>Bacillati</taxon>
        <taxon>Actinomycetota</taxon>
        <taxon>Actinomycetes</taxon>
        <taxon>Mycobacteriales</taxon>
        <taxon>Mycobacteriaceae</taxon>
        <taxon>Mycobacteroides</taxon>
        <taxon>Mycobacteroides abscessus</taxon>
    </lineage>
</organism>
<comment type="caution">
    <text evidence="1">The sequence shown here is derived from an EMBL/GenBank/DDBJ whole genome shotgun (WGS) entry which is preliminary data.</text>
</comment>
<dbReference type="AlphaFoldDB" id="X8DUY3"/>
<sequence length="99" mass="11342">MSTFCSQIPGEWITAYAHLYTPWDKTHPGRKEHESGMSNEYSIVELSQYLQTVFDIPSVRADSIARELAEAWNAGDFTYRTTKDIIDDHWTDDDSRGPA</sequence>
<dbReference type="Proteomes" id="UP000023351">
    <property type="component" value="Unassembled WGS sequence"/>
</dbReference>
<evidence type="ECO:0000313" key="2">
    <source>
        <dbReference type="Proteomes" id="UP000023351"/>
    </source>
</evidence>
<gene>
    <name evidence="1" type="ORF">I540_3378</name>
</gene>
<accession>X8DUY3</accession>
<dbReference type="EMBL" id="JAOJ01000002">
    <property type="protein sequence ID" value="EUA71340.1"/>
    <property type="molecule type" value="Genomic_DNA"/>
</dbReference>
<dbReference type="PATRIC" id="fig|1299321.3.peg.3245"/>
<proteinExistence type="predicted"/>
<reference evidence="1 2" key="1">
    <citation type="submission" date="2013-12" db="EMBL/GenBank/DDBJ databases">
        <authorList>
            <person name="Zelazny A."/>
            <person name="Olivier K."/>
            <person name="Holland S."/>
            <person name="Lenaerts A."/>
            <person name="Ordway D."/>
            <person name="DeGroote M.A."/>
            <person name="Parker T."/>
            <person name="Sizemore C."/>
            <person name="Tallon L.J."/>
            <person name="Sadzewicz L.K."/>
            <person name="Sengamalay N."/>
            <person name="Fraser C.M."/>
            <person name="Hine E."/>
            <person name="Shefchek K.A."/>
            <person name="Das S.P."/>
            <person name="Tettelin H."/>
        </authorList>
    </citation>
    <scope>NUCLEOTIDE SEQUENCE [LARGE SCALE GENOMIC DNA]</scope>
    <source>
        <strain evidence="1 2">1513</strain>
    </source>
</reference>
<name>X8DUY3_9MYCO</name>
<protein>
    <submittedName>
        <fullName evidence="1">Uncharacterized protein</fullName>
    </submittedName>
</protein>
<evidence type="ECO:0000313" key="1">
    <source>
        <dbReference type="EMBL" id="EUA71340.1"/>
    </source>
</evidence>